<evidence type="ECO:0000256" key="1">
    <source>
        <dbReference type="ARBA" id="ARBA00022857"/>
    </source>
</evidence>
<dbReference type="KEGG" id="sami:SAMIE_1017220"/>
<protein>
    <recommendedName>
        <fullName evidence="3">NAD-dependent epimerase/dehydratase domain-containing protein</fullName>
    </recommendedName>
</protein>
<dbReference type="AlphaFoldDB" id="A0A494W204"/>
<sequence length="302" mass="31579">MRLTVTGAGGFIGRAVVRRLMAQGVPPSDLLLVDRAFSEASASPTLVGDLTDEAVLSAATAECDALLHLAALPGGAAQADPDLSRRINLDVPVRLIERMEGGRLVIAGSIAVLGGAPAGPVNDDSLRRPDSVYGTHKAMVELAFGDAVRRGAITGVLVRLPGVVARPVSAGGFGSAWMSDIFHAARTGQPLCLPVAREATSWLASVEVTAHNLVHALCADFAVAAPVTLPALHVRIGDLIDRLSQRFGYDGFTHAEDVAVRRMFGSYPPLATPLAESLGFVRDRDLPALIDAVFAHEDGVAF</sequence>
<dbReference type="Pfam" id="PF01370">
    <property type="entry name" value="Epimerase"/>
    <property type="match status" value="1"/>
</dbReference>
<dbReference type="Gene3D" id="3.40.50.720">
    <property type="entry name" value="NAD(P)-binding Rossmann-like Domain"/>
    <property type="match status" value="1"/>
</dbReference>
<gene>
    <name evidence="4" type="ORF">SAMIE_1017220</name>
</gene>
<evidence type="ECO:0000256" key="2">
    <source>
        <dbReference type="ARBA" id="ARBA00023277"/>
    </source>
</evidence>
<dbReference type="InterPro" id="IPR001509">
    <property type="entry name" value="Epimerase_deHydtase"/>
</dbReference>
<dbReference type="PANTHER" id="PTHR43103">
    <property type="entry name" value="NUCLEOSIDE-DIPHOSPHATE-SUGAR EPIMERASE"/>
    <property type="match status" value="1"/>
</dbReference>
<evidence type="ECO:0000259" key="3">
    <source>
        <dbReference type="Pfam" id="PF01370"/>
    </source>
</evidence>
<dbReference type="SUPFAM" id="SSF51735">
    <property type="entry name" value="NAD(P)-binding Rossmann-fold domains"/>
    <property type="match status" value="1"/>
</dbReference>
<dbReference type="EMBL" id="AP018664">
    <property type="protein sequence ID" value="BBD98221.1"/>
    <property type="molecule type" value="Genomic_DNA"/>
</dbReference>
<evidence type="ECO:0000313" key="5">
    <source>
        <dbReference type="Proteomes" id="UP000279959"/>
    </source>
</evidence>
<name>A0A494W204_9SPHN</name>
<dbReference type="PANTHER" id="PTHR43103:SF3">
    <property type="entry name" value="ADP-L-GLYCERO-D-MANNO-HEPTOSE-6-EPIMERASE"/>
    <property type="match status" value="1"/>
</dbReference>
<keyword evidence="2" id="KW-0119">Carbohydrate metabolism</keyword>
<organism evidence="4 5">
    <name type="scientific">Sphingobium amiense</name>
    <dbReference type="NCBI Taxonomy" id="135719"/>
    <lineage>
        <taxon>Bacteria</taxon>
        <taxon>Pseudomonadati</taxon>
        <taxon>Pseudomonadota</taxon>
        <taxon>Alphaproteobacteria</taxon>
        <taxon>Sphingomonadales</taxon>
        <taxon>Sphingomonadaceae</taxon>
        <taxon>Sphingobium</taxon>
    </lineage>
</organism>
<keyword evidence="5" id="KW-1185">Reference proteome</keyword>
<dbReference type="Proteomes" id="UP000279959">
    <property type="component" value="Chromosome"/>
</dbReference>
<dbReference type="InterPro" id="IPR036291">
    <property type="entry name" value="NAD(P)-bd_dom_sf"/>
</dbReference>
<reference evidence="4 5" key="1">
    <citation type="submission" date="2018-05" db="EMBL/GenBank/DDBJ databases">
        <title>Complete Genome Sequence of the Nonylphenol-Degrading Bacterium Sphingobium amiense DSM 16289T.</title>
        <authorList>
            <person name="Ootsuka M."/>
            <person name="Nishizawa T."/>
            <person name="Ohta H."/>
        </authorList>
    </citation>
    <scope>NUCLEOTIDE SEQUENCE [LARGE SCALE GENOMIC DNA]</scope>
    <source>
        <strain evidence="4 5">DSM 16289</strain>
    </source>
</reference>
<feature type="domain" description="NAD-dependent epimerase/dehydratase" evidence="3">
    <location>
        <begin position="4"/>
        <end position="189"/>
    </location>
</feature>
<dbReference type="Gene3D" id="3.90.25.10">
    <property type="entry name" value="UDP-galactose 4-epimerase, domain 1"/>
    <property type="match status" value="1"/>
</dbReference>
<proteinExistence type="predicted"/>
<accession>A0A494W204</accession>
<keyword evidence="1" id="KW-0521">NADP</keyword>
<dbReference type="RefSeq" id="WP_066703742.1">
    <property type="nucleotide sequence ID" value="NZ_AP018664.1"/>
</dbReference>
<evidence type="ECO:0000313" key="4">
    <source>
        <dbReference type="EMBL" id="BBD98221.1"/>
    </source>
</evidence>